<feature type="compositionally biased region" description="Basic residues" evidence="1">
    <location>
        <begin position="978"/>
        <end position="996"/>
    </location>
</feature>
<feature type="region of interest" description="Disordered" evidence="1">
    <location>
        <begin position="646"/>
        <end position="679"/>
    </location>
</feature>
<reference evidence="4" key="1">
    <citation type="submission" date="2021-02" db="EMBL/GenBank/DDBJ databases">
        <authorList>
            <person name="Nowell W R."/>
        </authorList>
    </citation>
    <scope>NUCLEOTIDE SEQUENCE</scope>
</reference>
<feature type="chain" id="PRO_5036233727" evidence="2">
    <location>
        <begin position="22"/>
        <end position="1191"/>
    </location>
</feature>
<feature type="compositionally biased region" description="Basic and acidic residues" evidence="1">
    <location>
        <begin position="847"/>
        <end position="857"/>
    </location>
</feature>
<feature type="signal peptide" evidence="2">
    <location>
        <begin position="1"/>
        <end position="21"/>
    </location>
</feature>
<dbReference type="Proteomes" id="UP000663845">
    <property type="component" value="Unassembled WGS sequence"/>
</dbReference>
<feature type="compositionally biased region" description="Basic and acidic residues" evidence="1">
    <location>
        <begin position="796"/>
        <end position="820"/>
    </location>
</feature>
<feature type="region of interest" description="Disordered" evidence="1">
    <location>
        <begin position="241"/>
        <end position="280"/>
    </location>
</feature>
<feature type="region of interest" description="Disordered" evidence="1">
    <location>
        <begin position="789"/>
        <end position="820"/>
    </location>
</feature>
<feature type="compositionally biased region" description="Basic and acidic residues" evidence="1">
    <location>
        <begin position="1152"/>
        <end position="1169"/>
    </location>
</feature>
<evidence type="ECO:0000256" key="2">
    <source>
        <dbReference type="SAM" id="SignalP"/>
    </source>
</evidence>
<feature type="compositionally biased region" description="Low complexity" evidence="1">
    <location>
        <begin position="415"/>
        <end position="426"/>
    </location>
</feature>
<keyword evidence="2" id="KW-0732">Signal</keyword>
<feature type="region of interest" description="Disordered" evidence="1">
    <location>
        <begin position="414"/>
        <end position="438"/>
    </location>
</feature>
<feature type="region of interest" description="Disordered" evidence="1">
    <location>
        <begin position="890"/>
        <end position="921"/>
    </location>
</feature>
<feature type="region of interest" description="Disordered" evidence="1">
    <location>
        <begin position="461"/>
        <end position="500"/>
    </location>
</feature>
<organism evidence="4 5">
    <name type="scientific">Adineta steineri</name>
    <dbReference type="NCBI Taxonomy" id="433720"/>
    <lineage>
        <taxon>Eukaryota</taxon>
        <taxon>Metazoa</taxon>
        <taxon>Spiralia</taxon>
        <taxon>Gnathifera</taxon>
        <taxon>Rotifera</taxon>
        <taxon>Eurotatoria</taxon>
        <taxon>Bdelloidea</taxon>
        <taxon>Adinetida</taxon>
        <taxon>Adinetidae</taxon>
        <taxon>Adineta</taxon>
    </lineage>
</organism>
<sequence length="1191" mass="136648">MELSLIYSAFILLILLTTADPTEFDNQCPTSRRLLLFGGSNLPTGEKKTHRISSSSKTSLPSSPPKYARSGDSRGLIVFIRPQSPLERGHKGRSYSHLLKTKLYPDKVKIKIKRSEKPKIKQQQQQLQKKDSTQQKSSIATKTQDLVAIHDQELSRCRALLHIDSTEQIQDKKVKKVKRDKPTKQAISTKLKNITNQAVKNVKKKIVTPKATISINNKKVKAPKTTKETNSDKKKVINNISNNKINHDEPSNLPVNDIPIKTSSSQSSTNTKSKRDKQQTIPIVEVISNTFDTNEDEIPKKNNSVVNRAFNFVKNMFQLSDDLLENNHLPENRIIDISNGPQQQQQQQQHHHHSRKLLTIDEYNNDNETPIILCNNTDFNLNLNDENLIEKEGDDDDDLSFLVASISKRQLLSVKTGKNTATSKTSNTKEKKSKSATNIDVNKRKVGWNYRYRISRYLDSEKSKNTGNKNRANGARKTKSVKQDDQQVNSKQNNKKINSLNEAKISKRKLLSCGIDNDEYCETDDISNPDIVNTVTIIENFIPKRSLLSSKTKHKVEEDHSDDDENDHHHYHHHKANTRREKKSFDELTDPVAIVDSYERGLFKPRVGYQFRYRVSNYINSLRENIREDQERLKLGLQAIKRKTPQELNGRSKRVLDKPSVSNSEELKKQEETLAKQQVDNRPKAGWAYRYRISRMNEAKLRGEYIDPVEEKHKVVPHDEKTKHTDHKKSRHHDTKSTERENGLDPELSQISEEGRRVGWAFRYRVRQKLDFLKKQYAETGVPFNITTLGGKRLKKSDDSKTKSTEKKTVEAVEEKTDDNKESAGWEYRYRLSNMHEAQKSDKKKASKSEKPEKVSVDEQLDPVLAKLTPEQRSVGWQYRYRIRNKLDEVKATGSEQNQNGKRKKKSAPKQKGKKKLTKKTDNIDKTPFMDYFRRGSSYILSDLVPTTKKSICLLPLPISFSFCTEEAKSQISSSSSNKKKLKKLSKKKLNTKKEHRAKQFIHYRVKKLGADDKATERRVDEAMKRLYKRPSLPPVQTPPLPPNYEKSEYKRSNNDELGQHSLKKKIGVDSKRTKNKKQNQIIGTEVKGKNKHISIPTNTTVSTLPIEDIPTTTSSPRLRSISEVIKEEAATILNTQRSSPATPEEINAEIEEAKEVTREHAKLKEPTHTNDATSRGEEDNDVISNKNVKK</sequence>
<feature type="region of interest" description="Disordered" evidence="1">
    <location>
        <begin position="716"/>
        <end position="750"/>
    </location>
</feature>
<feature type="region of interest" description="Disordered" evidence="1">
    <location>
        <begin position="1134"/>
        <end position="1191"/>
    </location>
</feature>
<feature type="region of interest" description="Disordered" evidence="1">
    <location>
        <begin position="972"/>
        <end position="996"/>
    </location>
</feature>
<comment type="caution">
    <text evidence="4">The sequence shown here is derived from an EMBL/GenBank/DDBJ whole genome shotgun (WGS) entry which is preliminary data.</text>
</comment>
<evidence type="ECO:0000313" key="5">
    <source>
        <dbReference type="Proteomes" id="UP000663844"/>
    </source>
</evidence>
<dbReference type="EMBL" id="CAJOAZ010000330">
    <property type="protein sequence ID" value="CAF3617972.1"/>
    <property type="molecule type" value="Genomic_DNA"/>
</dbReference>
<evidence type="ECO:0000313" key="4">
    <source>
        <dbReference type="EMBL" id="CAF3617972.1"/>
    </source>
</evidence>
<name>A0A818P5U1_9BILA</name>
<gene>
    <name evidence="3" type="ORF">JYZ213_LOCUS24235</name>
    <name evidence="4" type="ORF">OXD698_LOCUS7273</name>
</gene>
<feature type="region of interest" description="Disordered" evidence="1">
    <location>
        <begin position="836"/>
        <end position="858"/>
    </location>
</feature>
<proteinExistence type="predicted"/>
<feature type="compositionally biased region" description="Polar residues" evidence="1">
    <location>
        <begin position="486"/>
        <end position="500"/>
    </location>
</feature>
<feature type="compositionally biased region" description="Low complexity" evidence="1">
    <location>
        <begin position="261"/>
        <end position="271"/>
    </location>
</feature>
<feature type="compositionally biased region" description="Basic residues" evidence="1">
    <location>
        <begin position="569"/>
        <end position="582"/>
    </location>
</feature>
<feature type="region of interest" description="Disordered" evidence="1">
    <location>
        <begin position="550"/>
        <end position="584"/>
    </location>
</feature>
<dbReference type="Proteomes" id="UP000663844">
    <property type="component" value="Unassembled WGS sequence"/>
</dbReference>
<evidence type="ECO:0000313" key="3">
    <source>
        <dbReference type="EMBL" id="CAF1153464.1"/>
    </source>
</evidence>
<feature type="compositionally biased region" description="Basic and acidic residues" evidence="1">
    <location>
        <begin position="665"/>
        <end position="679"/>
    </location>
</feature>
<feature type="compositionally biased region" description="Basic residues" evidence="1">
    <location>
        <begin position="724"/>
        <end position="734"/>
    </location>
</feature>
<dbReference type="EMBL" id="CAJNOG010000295">
    <property type="protein sequence ID" value="CAF1153464.1"/>
    <property type="molecule type" value="Genomic_DNA"/>
</dbReference>
<feature type="compositionally biased region" description="Basic residues" evidence="1">
    <location>
        <begin position="901"/>
        <end position="918"/>
    </location>
</feature>
<feature type="region of interest" description="Disordered" evidence="1">
    <location>
        <begin position="114"/>
        <end position="139"/>
    </location>
</feature>
<feature type="region of interest" description="Disordered" evidence="1">
    <location>
        <begin position="45"/>
        <end position="69"/>
    </location>
</feature>
<dbReference type="AlphaFoldDB" id="A0A818P5U1"/>
<protein>
    <submittedName>
        <fullName evidence="4">Uncharacterized protein</fullName>
    </submittedName>
</protein>
<accession>A0A818P5U1</accession>
<evidence type="ECO:0000256" key="1">
    <source>
        <dbReference type="SAM" id="MobiDB-lite"/>
    </source>
</evidence>